<proteinExistence type="predicted"/>
<evidence type="ECO:0000313" key="2">
    <source>
        <dbReference type="Proteomes" id="UP001055811"/>
    </source>
</evidence>
<accession>A0ACB8YWD8</accession>
<organism evidence="1 2">
    <name type="scientific">Cichorium intybus</name>
    <name type="common">Chicory</name>
    <dbReference type="NCBI Taxonomy" id="13427"/>
    <lineage>
        <taxon>Eukaryota</taxon>
        <taxon>Viridiplantae</taxon>
        <taxon>Streptophyta</taxon>
        <taxon>Embryophyta</taxon>
        <taxon>Tracheophyta</taxon>
        <taxon>Spermatophyta</taxon>
        <taxon>Magnoliopsida</taxon>
        <taxon>eudicotyledons</taxon>
        <taxon>Gunneridae</taxon>
        <taxon>Pentapetalae</taxon>
        <taxon>asterids</taxon>
        <taxon>campanulids</taxon>
        <taxon>Asterales</taxon>
        <taxon>Asteraceae</taxon>
        <taxon>Cichorioideae</taxon>
        <taxon>Cichorieae</taxon>
        <taxon>Cichoriinae</taxon>
        <taxon>Cichorium</taxon>
    </lineage>
</organism>
<dbReference type="Proteomes" id="UP001055811">
    <property type="component" value="Linkage Group LG09"/>
</dbReference>
<sequence>MDATQEEMKFIGILGIFSKSFKTILTWKKIFTQITLTLILPLTIIFIAHTEISRRFFNKIEEDPYQMFVNAYEYYRSYISEVSPTDWLYYSLFKIVSIIIFTFFSLLSTTAVVYTIASVYTGGDVTYRKVMKVVPKVWKRLTVSFLCMFLTFFAYNLMASVVFFLWSVTLREFVVSFFVIFPLIILYIFGFLYLAIIWQLASVISVLESCYGLKAMIKGMDLMKGKQRVALMVSFLLYGLLAGVVFMYLALIVFDGAELSPVWKVAVGILCCVLLVITFLLIMVIQTMLYLVCKSYHRETIDKVSLSTYLGAYLSDSQPAFMVGEDIQLGRPQNQRMSQV</sequence>
<reference evidence="2" key="1">
    <citation type="journal article" date="2022" name="Mol. Ecol. Resour.">
        <title>The genomes of chicory, endive, great burdock and yacon provide insights into Asteraceae palaeo-polyploidization history and plant inulin production.</title>
        <authorList>
            <person name="Fan W."/>
            <person name="Wang S."/>
            <person name="Wang H."/>
            <person name="Wang A."/>
            <person name="Jiang F."/>
            <person name="Liu H."/>
            <person name="Zhao H."/>
            <person name="Xu D."/>
            <person name="Zhang Y."/>
        </authorList>
    </citation>
    <scope>NUCLEOTIDE SEQUENCE [LARGE SCALE GENOMIC DNA]</scope>
    <source>
        <strain evidence="2">cv. Punajuju</strain>
    </source>
</reference>
<gene>
    <name evidence="1" type="ORF">L2E82_47374</name>
</gene>
<evidence type="ECO:0000313" key="1">
    <source>
        <dbReference type="EMBL" id="KAI3689418.1"/>
    </source>
</evidence>
<keyword evidence="2" id="KW-1185">Reference proteome</keyword>
<comment type="caution">
    <text evidence="1">The sequence shown here is derived from an EMBL/GenBank/DDBJ whole genome shotgun (WGS) entry which is preliminary data.</text>
</comment>
<dbReference type="EMBL" id="CM042017">
    <property type="protein sequence ID" value="KAI3689418.1"/>
    <property type="molecule type" value="Genomic_DNA"/>
</dbReference>
<reference evidence="1 2" key="2">
    <citation type="journal article" date="2022" name="Mol. Ecol. Resour.">
        <title>The genomes of chicory, endive, great burdock and yacon provide insights into Asteraceae paleo-polyploidization history and plant inulin production.</title>
        <authorList>
            <person name="Fan W."/>
            <person name="Wang S."/>
            <person name="Wang H."/>
            <person name="Wang A."/>
            <person name="Jiang F."/>
            <person name="Liu H."/>
            <person name="Zhao H."/>
            <person name="Xu D."/>
            <person name="Zhang Y."/>
        </authorList>
    </citation>
    <scope>NUCLEOTIDE SEQUENCE [LARGE SCALE GENOMIC DNA]</scope>
    <source>
        <strain evidence="2">cv. Punajuju</strain>
        <tissue evidence="1">Leaves</tissue>
    </source>
</reference>
<name>A0ACB8YWD8_CICIN</name>
<protein>
    <submittedName>
        <fullName evidence="1">Uncharacterized protein</fullName>
    </submittedName>
</protein>